<dbReference type="InterPro" id="IPR011335">
    <property type="entry name" value="Restrct_endonuc-II-like"/>
</dbReference>
<dbReference type="SUPFAM" id="SSF52980">
    <property type="entry name" value="Restriction endonuclease-like"/>
    <property type="match status" value="1"/>
</dbReference>
<feature type="domain" description="Putative restriction endonuclease" evidence="1">
    <location>
        <begin position="18"/>
        <end position="168"/>
    </location>
</feature>
<gene>
    <name evidence="2" type="ORF">JI741_28390</name>
</gene>
<dbReference type="InterPro" id="IPR008538">
    <property type="entry name" value="Uma2"/>
</dbReference>
<keyword evidence="3" id="KW-1185">Reference proteome</keyword>
<keyword evidence="2" id="KW-0540">Nuclease</keyword>
<dbReference type="PANTHER" id="PTHR34107">
    <property type="entry name" value="SLL0198 PROTEIN-RELATED"/>
    <property type="match status" value="1"/>
</dbReference>
<dbReference type="Gene3D" id="3.90.1570.10">
    <property type="entry name" value="tt1808, chain A"/>
    <property type="match status" value="1"/>
</dbReference>
<name>A0ABS1L152_9BACT</name>
<evidence type="ECO:0000259" key="1">
    <source>
        <dbReference type="Pfam" id="PF05685"/>
    </source>
</evidence>
<dbReference type="CDD" id="cd06260">
    <property type="entry name" value="DUF820-like"/>
    <property type="match status" value="1"/>
</dbReference>
<evidence type="ECO:0000313" key="3">
    <source>
        <dbReference type="Proteomes" id="UP000613030"/>
    </source>
</evidence>
<dbReference type="Proteomes" id="UP000613030">
    <property type="component" value="Unassembled WGS sequence"/>
</dbReference>
<protein>
    <submittedName>
        <fullName evidence="2">Uma2 family endonuclease</fullName>
    </submittedName>
</protein>
<sequence>MMDTFVLKGKLMERMTDDEFLRFAFDNQELKIERNSKLEILIMSPVSTLSAYYSSKIYTQLTLWNEKHQNGITFDSSVGFTLPDRSILSPDASWVSNEKWSKLSKADLNRFAYLCPEFVIEVGSKTDDADALKRKMQTWISNGALLAWFIDPINKMSYIYRPAKPEEIVKGFDLKLKGEGPVSGFDLDLSILDKHIPK</sequence>
<dbReference type="EMBL" id="JAERRB010000014">
    <property type="protein sequence ID" value="MBL0745183.1"/>
    <property type="molecule type" value="Genomic_DNA"/>
</dbReference>
<evidence type="ECO:0000313" key="2">
    <source>
        <dbReference type="EMBL" id="MBL0745183.1"/>
    </source>
</evidence>
<dbReference type="PANTHER" id="PTHR34107:SF7">
    <property type="entry name" value="SLR2092 PROTEIN"/>
    <property type="match status" value="1"/>
</dbReference>
<keyword evidence="2" id="KW-0378">Hydrolase</keyword>
<dbReference type="Pfam" id="PF05685">
    <property type="entry name" value="Uma2"/>
    <property type="match status" value="1"/>
</dbReference>
<dbReference type="GO" id="GO:0004519">
    <property type="term" value="F:endonuclease activity"/>
    <property type="evidence" value="ECO:0007669"/>
    <property type="project" value="UniProtKB-KW"/>
</dbReference>
<accession>A0ABS1L152</accession>
<dbReference type="InterPro" id="IPR012296">
    <property type="entry name" value="Nuclease_put_TT1808"/>
</dbReference>
<organism evidence="2 3">
    <name type="scientific">Chryseolinea lacunae</name>
    <dbReference type="NCBI Taxonomy" id="2801331"/>
    <lineage>
        <taxon>Bacteria</taxon>
        <taxon>Pseudomonadati</taxon>
        <taxon>Bacteroidota</taxon>
        <taxon>Cytophagia</taxon>
        <taxon>Cytophagales</taxon>
        <taxon>Fulvivirgaceae</taxon>
        <taxon>Chryseolinea</taxon>
    </lineage>
</organism>
<proteinExistence type="predicted"/>
<reference evidence="2 3" key="1">
    <citation type="submission" date="2021-01" db="EMBL/GenBank/DDBJ databases">
        <title>Chryseolinea sp. Jin1 Genome sequencing and assembly.</title>
        <authorList>
            <person name="Kim I."/>
        </authorList>
    </citation>
    <scope>NUCLEOTIDE SEQUENCE [LARGE SCALE GENOMIC DNA]</scope>
    <source>
        <strain evidence="2 3">Jin1</strain>
    </source>
</reference>
<dbReference type="RefSeq" id="WP_202015470.1">
    <property type="nucleotide sequence ID" value="NZ_JAERRB010000014.1"/>
</dbReference>
<keyword evidence="2" id="KW-0255">Endonuclease</keyword>
<comment type="caution">
    <text evidence="2">The sequence shown here is derived from an EMBL/GenBank/DDBJ whole genome shotgun (WGS) entry which is preliminary data.</text>
</comment>